<dbReference type="Proteomes" id="UP000326570">
    <property type="component" value="Unassembled WGS sequence"/>
</dbReference>
<dbReference type="RefSeq" id="WP_150904220.1">
    <property type="nucleotide sequence ID" value="NZ_VTWT01000006.1"/>
</dbReference>
<dbReference type="AlphaFoldDB" id="A0A5N1IS59"/>
<reference evidence="2 3" key="1">
    <citation type="submission" date="2019-09" db="EMBL/GenBank/DDBJ databases">
        <title>Genome sequence of Adhaeribacter sp. M2.</title>
        <authorList>
            <person name="Srinivasan S."/>
        </authorList>
    </citation>
    <scope>NUCLEOTIDE SEQUENCE [LARGE SCALE GENOMIC DNA]</scope>
    <source>
        <strain evidence="2 3">M2</strain>
    </source>
</reference>
<protein>
    <submittedName>
        <fullName evidence="2">Uncharacterized protein</fullName>
    </submittedName>
</protein>
<accession>A0A5N1IS59</accession>
<sequence length="164" mass="18682">MQSELILRCDLHGMIRQVVSNTTAFDTATFLNNSIMHCLAVGSIDQGLHLLHDVQHFGRADNRYLDFLLDGTDTCFLFSGALLQHTIMLVGTTHSGITVLPDVTIPETSKAQQYDQNLKLHQALLETQNLELLEEMSRLNNELINTKRELIRKNLELERLQRVK</sequence>
<organism evidence="2 3">
    <name type="scientific">Adhaeribacter soli</name>
    <dbReference type="NCBI Taxonomy" id="2607655"/>
    <lineage>
        <taxon>Bacteria</taxon>
        <taxon>Pseudomonadati</taxon>
        <taxon>Bacteroidota</taxon>
        <taxon>Cytophagia</taxon>
        <taxon>Cytophagales</taxon>
        <taxon>Hymenobacteraceae</taxon>
        <taxon>Adhaeribacter</taxon>
    </lineage>
</organism>
<proteinExistence type="predicted"/>
<comment type="caution">
    <text evidence="2">The sequence shown here is derived from an EMBL/GenBank/DDBJ whole genome shotgun (WGS) entry which is preliminary data.</text>
</comment>
<keyword evidence="1" id="KW-0175">Coiled coil</keyword>
<evidence type="ECO:0000256" key="1">
    <source>
        <dbReference type="SAM" id="Coils"/>
    </source>
</evidence>
<name>A0A5N1IS59_9BACT</name>
<evidence type="ECO:0000313" key="2">
    <source>
        <dbReference type="EMBL" id="KAA9332807.1"/>
    </source>
</evidence>
<evidence type="ECO:0000313" key="3">
    <source>
        <dbReference type="Proteomes" id="UP000326570"/>
    </source>
</evidence>
<dbReference type="EMBL" id="VTWT01000006">
    <property type="protein sequence ID" value="KAA9332807.1"/>
    <property type="molecule type" value="Genomic_DNA"/>
</dbReference>
<feature type="coiled-coil region" evidence="1">
    <location>
        <begin position="122"/>
        <end position="163"/>
    </location>
</feature>
<keyword evidence="3" id="KW-1185">Reference proteome</keyword>
<gene>
    <name evidence="2" type="ORF">F0P94_12490</name>
</gene>